<dbReference type="InterPro" id="IPR007527">
    <property type="entry name" value="Znf_SWIM"/>
</dbReference>
<proteinExistence type="predicted"/>
<dbReference type="EMBL" id="WTPW01000036">
    <property type="protein sequence ID" value="KAF0556084.1"/>
    <property type="molecule type" value="Genomic_DNA"/>
</dbReference>
<sequence>MNRALKLKLREKAKPSNSIKHETQLRITYDVIQATSEFDFIDPEFYPTEDDRDPRQYIVCPSACQSMERLFQIVTGITEPWWWDDFKKAWNAAGTKDQSKNINTDGPNKGKRKRSINEKTTDLKSSYFTDINQWVCSCPAFLKSRFLVCKHLVQQVFIMPNGQRQRLIRDNFKRHTTPPFLVLKDYEVDKITPINSSIVPFEIETNINCKSHNIINIDEDLEEEARSYVESNWALFEQAIKRIEAEKSANNWRQVRAIMESSRLVQMEKKMQATERQRYQRATWTSATKKPYLMYLSYSDKLNDLKNKASSSESTPINNTDLTIEKKYHSA</sequence>
<feature type="domain" description="SWIM-type" evidence="3">
    <location>
        <begin position="127"/>
        <end position="160"/>
    </location>
</feature>
<protein>
    <recommendedName>
        <fullName evidence="3">SWIM-type domain-containing protein</fullName>
    </recommendedName>
</protein>
<dbReference type="GO" id="GO:0008270">
    <property type="term" value="F:zinc ion binding"/>
    <property type="evidence" value="ECO:0007669"/>
    <property type="project" value="UniProtKB-KW"/>
</dbReference>
<evidence type="ECO:0000313" key="4">
    <source>
        <dbReference type="EMBL" id="KAF0556084.1"/>
    </source>
</evidence>
<feature type="region of interest" description="Disordered" evidence="2">
    <location>
        <begin position="307"/>
        <end position="331"/>
    </location>
</feature>
<dbReference type="OrthoDB" id="2312346at2759"/>
<keyword evidence="5" id="KW-1185">Reference proteome</keyword>
<dbReference type="Proteomes" id="UP000439903">
    <property type="component" value="Unassembled WGS sequence"/>
</dbReference>
<evidence type="ECO:0000256" key="2">
    <source>
        <dbReference type="SAM" id="MobiDB-lite"/>
    </source>
</evidence>
<comment type="caution">
    <text evidence="4">The sequence shown here is derived from an EMBL/GenBank/DDBJ whole genome shotgun (WGS) entry which is preliminary data.</text>
</comment>
<gene>
    <name evidence="4" type="ORF">F8M41_016289</name>
</gene>
<keyword evidence="1" id="KW-0862">Zinc</keyword>
<keyword evidence="1" id="KW-0479">Metal-binding</keyword>
<accession>A0A8H4B348</accession>
<evidence type="ECO:0000313" key="5">
    <source>
        <dbReference type="Proteomes" id="UP000439903"/>
    </source>
</evidence>
<evidence type="ECO:0000256" key="1">
    <source>
        <dbReference type="PROSITE-ProRule" id="PRU00325"/>
    </source>
</evidence>
<dbReference type="AlphaFoldDB" id="A0A8H4B348"/>
<evidence type="ECO:0000259" key="3">
    <source>
        <dbReference type="PROSITE" id="PS50966"/>
    </source>
</evidence>
<organism evidence="4 5">
    <name type="scientific">Gigaspora margarita</name>
    <dbReference type="NCBI Taxonomy" id="4874"/>
    <lineage>
        <taxon>Eukaryota</taxon>
        <taxon>Fungi</taxon>
        <taxon>Fungi incertae sedis</taxon>
        <taxon>Mucoromycota</taxon>
        <taxon>Glomeromycotina</taxon>
        <taxon>Glomeromycetes</taxon>
        <taxon>Diversisporales</taxon>
        <taxon>Gigasporaceae</taxon>
        <taxon>Gigaspora</taxon>
    </lineage>
</organism>
<reference evidence="4 5" key="1">
    <citation type="journal article" date="2019" name="Environ. Microbiol.">
        <title>At the nexus of three kingdoms: the genome of the mycorrhizal fungus Gigaspora margarita provides insights into plant, endobacterial and fungal interactions.</title>
        <authorList>
            <person name="Venice F."/>
            <person name="Ghignone S."/>
            <person name="Salvioli di Fossalunga A."/>
            <person name="Amselem J."/>
            <person name="Novero M."/>
            <person name="Xianan X."/>
            <person name="Sedzielewska Toro K."/>
            <person name="Morin E."/>
            <person name="Lipzen A."/>
            <person name="Grigoriev I.V."/>
            <person name="Henrissat B."/>
            <person name="Martin F.M."/>
            <person name="Bonfante P."/>
        </authorList>
    </citation>
    <scope>NUCLEOTIDE SEQUENCE [LARGE SCALE GENOMIC DNA]</scope>
    <source>
        <strain evidence="4 5">BEG34</strain>
    </source>
</reference>
<name>A0A8H4B348_GIGMA</name>
<dbReference type="PROSITE" id="PS50966">
    <property type="entry name" value="ZF_SWIM"/>
    <property type="match status" value="1"/>
</dbReference>
<keyword evidence="1" id="KW-0863">Zinc-finger</keyword>
<feature type="compositionally biased region" description="Polar residues" evidence="2">
    <location>
        <begin position="308"/>
        <end position="322"/>
    </location>
</feature>
<feature type="region of interest" description="Disordered" evidence="2">
    <location>
        <begin position="97"/>
        <end position="116"/>
    </location>
</feature>